<evidence type="ECO:0000313" key="8">
    <source>
        <dbReference type="Proteomes" id="UP001371456"/>
    </source>
</evidence>
<keyword evidence="5 6" id="KW-0472">Membrane</keyword>
<dbReference type="Proteomes" id="UP001371456">
    <property type="component" value="Unassembled WGS sequence"/>
</dbReference>
<comment type="similarity">
    <text evidence="2">Belongs to the NRAMP (TC 2.A.55) family.</text>
</comment>
<sequence>MAEVVLIGADIQEVIGSAIAIKIRSQWVIPLWGGVLITASHCFIFLFLENYGVRKLEAFFAVLISTMALSFAWMFAETRPSSKELIIGQNQAFTYSAQRQFKRLLELSPHNVFLYSALVQSRKLDPKKKDKV</sequence>
<keyword evidence="4 6" id="KW-1133">Transmembrane helix</keyword>
<feature type="transmembrane region" description="Helical" evidence="6">
    <location>
        <begin position="58"/>
        <end position="76"/>
    </location>
</feature>
<reference evidence="7 8" key="1">
    <citation type="submission" date="2024-02" db="EMBL/GenBank/DDBJ databases">
        <title>de novo genome assembly of Solanum bulbocastanum strain 11H21.</title>
        <authorList>
            <person name="Hosaka A.J."/>
        </authorList>
    </citation>
    <scope>NUCLEOTIDE SEQUENCE [LARGE SCALE GENOMIC DNA]</scope>
    <source>
        <tissue evidence="7">Young leaves</tissue>
    </source>
</reference>
<dbReference type="PANTHER" id="PTHR11706:SF86">
    <property type="entry name" value="METAL TRANSPORTER NRAMP2-LIKE"/>
    <property type="match status" value="1"/>
</dbReference>
<feature type="transmembrane region" description="Helical" evidence="6">
    <location>
        <begin position="27"/>
        <end position="46"/>
    </location>
</feature>
<keyword evidence="3 6" id="KW-0812">Transmembrane</keyword>
<name>A0AAN8YGM3_SOLBU</name>
<dbReference type="GO" id="GO:0005802">
    <property type="term" value="C:trans-Golgi network"/>
    <property type="evidence" value="ECO:0007669"/>
    <property type="project" value="TreeGrafter"/>
</dbReference>
<evidence type="ECO:0000256" key="6">
    <source>
        <dbReference type="SAM" id="Phobius"/>
    </source>
</evidence>
<evidence type="ECO:0000256" key="5">
    <source>
        <dbReference type="ARBA" id="ARBA00023136"/>
    </source>
</evidence>
<evidence type="ECO:0000256" key="3">
    <source>
        <dbReference type="ARBA" id="ARBA00022692"/>
    </source>
</evidence>
<dbReference type="AlphaFoldDB" id="A0AAN8YGM3"/>
<proteinExistence type="inferred from homology"/>
<dbReference type="InterPro" id="IPR001046">
    <property type="entry name" value="NRAMP_fam"/>
</dbReference>
<dbReference type="EMBL" id="JBANQN010000004">
    <property type="protein sequence ID" value="KAK6792714.1"/>
    <property type="molecule type" value="Genomic_DNA"/>
</dbReference>
<evidence type="ECO:0000256" key="2">
    <source>
        <dbReference type="ARBA" id="ARBA00009965"/>
    </source>
</evidence>
<dbReference type="GO" id="GO:0015086">
    <property type="term" value="F:cadmium ion transmembrane transporter activity"/>
    <property type="evidence" value="ECO:0007669"/>
    <property type="project" value="TreeGrafter"/>
</dbReference>
<dbReference type="GO" id="GO:0016020">
    <property type="term" value="C:membrane"/>
    <property type="evidence" value="ECO:0007669"/>
    <property type="project" value="UniProtKB-SubCell"/>
</dbReference>
<evidence type="ECO:0000256" key="4">
    <source>
        <dbReference type="ARBA" id="ARBA00022989"/>
    </source>
</evidence>
<evidence type="ECO:0000256" key="1">
    <source>
        <dbReference type="ARBA" id="ARBA00004141"/>
    </source>
</evidence>
<dbReference type="GO" id="GO:0005384">
    <property type="term" value="F:manganese ion transmembrane transporter activity"/>
    <property type="evidence" value="ECO:0007669"/>
    <property type="project" value="TreeGrafter"/>
</dbReference>
<gene>
    <name evidence="7" type="ORF">RDI58_011795</name>
</gene>
<dbReference type="GO" id="GO:0034755">
    <property type="term" value="P:iron ion transmembrane transport"/>
    <property type="evidence" value="ECO:0007669"/>
    <property type="project" value="TreeGrafter"/>
</dbReference>
<organism evidence="7 8">
    <name type="scientific">Solanum bulbocastanum</name>
    <name type="common">Wild potato</name>
    <dbReference type="NCBI Taxonomy" id="147425"/>
    <lineage>
        <taxon>Eukaryota</taxon>
        <taxon>Viridiplantae</taxon>
        <taxon>Streptophyta</taxon>
        <taxon>Embryophyta</taxon>
        <taxon>Tracheophyta</taxon>
        <taxon>Spermatophyta</taxon>
        <taxon>Magnoliopsida</taxon>
        <taxon>eudicotyledons</taxon>
        <taxon>Gunneridae</taxon>
        <taxon>Pentapetalae</taxon>
        <taxon>asterids</taxon>
        <taxon>lamiids</taxon>
        <taxon>Solanales</taxon>
        <taxon>Solanaceae</taxon>
        <taxon>Solanoideae</taxon>
        <taxon>Solaneae</taxon>
        <taxon>Solanum</taxon>
    </lineage>
</organism>
<comment type="subcellular location">
    <subcellularLocation>
        <location evidence="1">Membrane</location>
        <topology evidence="1">Multi-pass membrane protein</topology>
    </subcellularLocation>
</comment>
<comment type="caution">
    <text evidence="7">The sequence shown here is derived from an EMBL/GenBank/DDBJ whole genome shotgun (WGS) entry which is preliminary data.</text>
</comment>
<dbReference type="PRINTS" id="PR00447">
    <property type="entry name" value="NATRESASSCMP"/>
</dbReference>
<accession>A0AAN8YGM3</accession>
<keyword evidence="8" id="KW-1185">Reference proteome</keyword>
<protein>
    <submittedName>
        <fullName evidence="7">Uncharacterized protein</fullName>
    </submittedName>
</protein>
<evidence type="ECO:0000313" key="7">
    <source>
        <dbReference type="EMBL" id="KAK6792714.1"/>
    </source>
</evidence>
<dbReference type="Pfam" id="PF01566">
    <property type="entry name" value="Nramp"/>
    <property type="match status" value="1"/>
</dbReference>
<dbReference type="PANTHER" id="PTHR11706">
    <property type="entry name" value="SOLUTE CARRIER PROTEIN FAMILY 11 MEMBER"/>
    <property type="match status" value="1"/>
</dbReference>